<gene>
    <name evidence="1" type="ORF">GCM10011579_091970</name>
</gene>
<accession>A0A917YGC0</accession>
<evidence type="ECO:0000313" key="1">
    <source>
        <dbReference type="EMBL" id="GGN93407.1"/>
    </source>
</evidence>
<dbReference type="Proteomes" id="UP000600365">
    <property type="component" value="Unassembled WGS sequence"/>
</dbReference>
<name>A0A917YGC0_9ACTN</name>
<organism evidence="1 2">
    <name type="scientific">Streptomyces albiflavescens</name>
    <dbReference type="NCBI Taxonomy" id="1623582"/>
    <lineage>
        <taxon>Bacteria</taxon>
        <taxon>Bacillati</taxon>
        <taxon>Actinomycetota</taxon>
        <taxon>Actinomycetes</taxon>
        <taxon>Kitasatosporales</taxon>
        <taxon>Streptomycetaceae</taxon>
        <taxon>Streptomyces</taxon>
    </lineage>
</organism>
<sequence>MCMHELMVSSHMVWHDMHASTQSCISLLIAVMVPAWVMAPPRGGGARDGPRVRVLPWYAPRPRRAIERR</sequence>
<proteinExistence type="predicted"/>
<dbReference type="EMBL" id="BMMM01000028">
    <property type="protein sequence ID" value="GGN93407.1"/>
    <property type="molecule type" value="Genomic_DNA"/>
</dbReference>
<protein>
    <submittedName>
        <fullName evidence="1">Uncharacterized protein</fullName>
    </submittedName>
</protein>
<dbReference type="AlphaFoldDB" id="A0A917YGC0"/>
<reference evidence="1 2" key="1">
    <citation type="journal article" date="2014" name="Int. J. Syst. Evol. Microbiol.">
        <title>Complete genome sequence of Corynebacterium casei LMG S-19264T (=DSM 44701T), isolated from a smear-ripened cheese.</title>
        <authorList>
            <consortium name="US DOE Joint Genome Institute (JGI-PGF)"/>
            <person name="Walter F."/>
            <person name="Albersmeier A."/>
            <person name="Kalinowski J."/>
            <person name="Ruckert C."/>
        </authorList>
    </citation>
    <scope>NUCLEOTIDE SEQUENCE [LARGE SCALE GENOMIC DNA]</scope>
    <source>
        <strain evidence="1 2">CGMCC 4.7111</strain>
    </source>
</reference>
<comment type="caution">
    <text evidence="1">The sequence shown here is derived from an EMBL/GenBank/DDBJ whole genome shotgun (WGS) entry which is preliminary data.</text>
</comment>
<keyword evidence="2" id="KW-1185">Reference proteome</keyword>
<evidence type="ECO:0000313" key="2">
    <source>
        <dbReference type="Proteomes" id="UP000600365"/>
    </source>
</evidence>